<name>A0A450SHY4_9GAMM</name>
<reference evidence="1" key="1">
    <citation type="submission" date="2019-02" db="EMBL/GenBank/DDBJ databases">
        <authorList>
            <person name="Gruber-Vodicka R. H."/>
            <person name="Seah K. B. B."/>
        </authorList>
    </citation>
    <scope>NUCLEOTIDE SEQUENCE</scope>
    <source>
        <strain evidence="1">BECK_BZ15</strain>
    </source>
</reference>
<dbReference type="AlphaFoldDB" id="A0A450SHY4"/>
<organism evidence="1">
    <name type="scientific">Candidatus Kentrum sp. FW</name>
    <dbReference type="NCBI Taxonomy" id="2126338"/>
    <lineage>
        <taxon>Bacteria</taxon>
        <taxon>Pseudomonadati</taxon>
        <taxon>Pseudomonadota</taxon>
        <taxon>Gammaproteobacteria</taxon>
        <taxon>Candidatus Kentrum</taxon>
    </lineage>
</organism>
<evidence type="ECO:0000313" key="1">
    <source>
        <dbReference type="EMBL" id="VFJ52880.1"/>
    </source>
</evidence>
<proteinExistence type="predicted"/>
<protein>
    <submittedName>
        <fullName evidence="1">Uncharacterized protein</fullName>
    </submittedName>
</protein>
<gene>
    <name evidence="1" type="ORF">BECKFW1821A_GA0114235_10398</name>
</gene>
<dbReference type="EMBL" id="CAADEW010000039">
    <property type="protein sequence ID" value="VFJ52880.1"/>
    <property type="molecule type" value="Genomic_DNA"/>
</dbReference>
<accession>A0A450SHY4</accession>
<sequence>MTEDDGTARDKVTRIQHLATLAMEGQPPEQPKFEVVAIIAGRGFKVRREDMKKLLIATRGKVFTPQNLDGLVENTGAGEFGTR</sequence>